<sequence length="145" mass="15985">MFPPTNPPRAAYSPPATVHHKHNIVVRIQRVASNGAHQRHWCLTTARNTRPLPLRLLPQVAIFYSMFGFTTCVSCPDIPNAVNSKDALLTDPVISACAGQRAQGSPQCLTTNYLLNSVREQSVHLVNSKFFPSHLSADAWTELLA</sequence>
<gene>
    <name evidence="1" type="ORF">QCA50_017951</name>
</gene>
<protein>
    <submittedName>
        <fullName evidence="1">Uncharacterized protein</fullName>
    </submittedName>
</protein>
<evidence type="ECO:0000313" key="2">
    <source>
        <dbReference type="Proteomes" id="UP001385951"/>
    </source>
</evidence>
<accession>A0AAW0FI36</accession>
<comment type="caution">
    <text evidence="1">The sequence shown here is derived from an EMBL/GenBank/DDBJ whole genome shotgun (WGS) entry which is preliminary data.</text>
</comment>
<dbReference type="EMBL" id="JASBNA010000064">
    <property type="protein sequence ID" value="KAK7679007.1"/>
    <property type="molecule type" value="Genomic_DNA"/>
</dbReference>
<organism evidence="1 2">
    <name type="scientific">Cerrena zonata</name>
    <dbReference type="NCBI Taxonomy" id="2478898"/>
    <lineage>
        <taxon>Eukaryota</taxon>
        <taxon>Fungi</taxon>
        <taxon>Dikarya</taxon>
        <taxon>Basidiomycota</taxon>
        <taxon>Agaricomycotina</taxon>
        <taxon>Agaricomycetes</taxon>
        <taxon>Polyporales</taxon>
        <taxon>Cerrenaceae</taxon>
        <taxon>Cerrena</taxon>
    </lineage>
</organism>
<reference evidence="1 2" key="1">
    <citation type="submission" date="2022-09" db="EMBL/GenBank/DDBJ databases">
        <authorList>
            <person name="Palmer J.M."/>
        </authorList>
    </citation>
    <scope>NUCLEOTIDE SEQUENCE [LARGE SCALE GENOMIC DNA]</scope>
    <source>
        <strain evidence="1 2">DSM 7382</strain>
    </source>
</reference>
<keyword evidence="2" id="KW-1185">Reference proteome</keyword>
<proteinExistence type="predicted"/>
<evidence type="ECO:0000313" key="1">
    <source>
        <dbReference type="EMBL" id="KAK7679007.1"/>
    </source>
</evidence>
<name>A0AAW0FI36_9APHY</name>
<dbReference type="Proteomes" id="UP001385951">
    <property type="component" value="Unassembled WGS sequence"/>
</dbReference>
<dbReference type="AlphaFoldDB" id="A0AAW0FI36"/>